<protein>
    <submittedName>
        <fullName evidence="2">CS domain-containing protein</fullName>
    </submittedName>
</protein>
<sequence>MTLLPQLLWAQRQNIVYLTVAVEDFVVSKLTVENDKVSVAVKKGASGAEYAVELELFGAVKAEYKQSASTRALELILQKDEEAWWPRLLKSTGKQNHIKVDFNKWKDEDETEDEPEAGGMYDGGMPGMGGAGGMPGMDGLNMEELMKQYGMGGAGGEALGGDMDDDDYEGDDDMPDLEDASEEAPKEDDKRMMPQMMAPQMGFPFMPPEGYGYPPNNQNGVNYAGNRSPGRMPPKMMAGQPQYFSPQMQNMMQQGRMPNYPQLPQPPQIMPQDTILTQKTENGELLYGIQTKNGLVFLKKIPPIENGSYVIDEYHSRYNNNGEKASTSADSETHGSGDRSLNEDYAHSETDSVIVPSDPRQAVETPNLQQQQIQQQPAFVESYKEEEIGNAAESVGSLTKMMDQSNLQGMDWADMMDEVENNEISASSDQAAELPKLSDEPKVYKYAISIYGEAKLNCRVSKLNKNILCTFLTKKGIKYASVDVTVFDNGFERYMVYFEDKAKMIKALQLNEEIVEETILHVQMKTNQNSEQNASPPLVFENSSMTKSASYADKPKEAIKSQDVRQANGIMRREPYSSNQINRRPRNGPSSEQQPENNYSVPPPQFGDRNNTYTHGNVKILPPRLHTTRNPNISYVPSNAPPTTQKPPPVGPGRYNVPPPNFNNQKSYYEDHSGTFDPKEGGYRSGGPHYRGNTSRAPSVTESVSERDKIAFPTVADTDLDDWCERRKKKITEPVVEDVKVTGEPKTVAVEAIIEVKVSVEEPKPNSYKARKLAHQKRYPDKPLKAAVSSGIQNGPRNVTPRSNNGENKSMVPQNSTTDSKPSSGCFNQEKVFKNNTLPRRTERSTDLKKREALNNTRTFTNSNSKPFKNAPNKGCDSKKRDGKRNNSMSSVQSTSLDIPPKESDNSKVISGEPALSSTSPESGVLNSCIGDKKVSTDNDDMGSVLSVSSMKSFKSTSSRPPKIQTKFAFSGPTTPQMISPADSNVDGYFSANETVEEFEEIITLSQSTNKHYEVEGNFHESIVHEIDELSYESIDEKFEDTSSNQICAEQIIEENRQNESDGCCQVSGEADDKPSPTKKSKSAKKREKKTASKVNNFNFGSNKYAALADH</sequence>
<dbReference type="WBParaSite" id="RSKR_0000052800.1">
    <property type="protein sequence ID" value="RSKR_0000052800.1"/>
    <property type="gene ID" value="RSKR_0000052800"/>
</dbReference>
<evidence type="ECO:0000313" key="1">
    <source>
        <dbReference type="Proteomes" id="UP000095286"/>
    </source>
</evidence>
<accession>A0AC35THB2</accession>
<name>A0AC35THB2_9BILA</name>
<proteinExistence type="predicted"/>
<reference evidence="2" key="1">
    <citation type="submission" date="2016-11" db="UniProtKB">
        <authorList>
            <consortium name="WormBaseParasite"/>
        </authorList>
    </citation>
    <scope>IDENTIFICATION</scope>
    <source>
        <strain evidence="2">KR3021</strain>
    </source>
</reference>
<evidence type="ECO:0000313" key="2">
    <source>
        <dbReference type="WBParaSite" id="RSKR_0000052800.1"/>
    </source>
</evidence>
<organism evidence="1 2">
    <name type="scientific">Rhabditophanes sp. KR3021</name>
    <dbReference type="NCBI Taxonomy" id="114890"/>
    <lineage>
        <taxon>Eukaryota</taxon>
        <taxon>Metazoa</taxon>
        <taxon>Ecdysozoa</taxon>
        <taxon>Nematoda</taxon>
        <taxon>Chromadorea</taxon>
        <taxon>Rhabditida</taxon>
        <taxon>Tylenchina</taxon>
        <taxon>Panagrolaimomorpha</taxon>
        <taxon>Strongyloidoidea</taxon>
        <taxon>Alloionematidae</taxon>
        <taxon>Rhabditophanes</taxon>
    </lineage>
</organism>
<dbReference type="Proteomes" id="UP000095286">
    <property type="component" value="Unplaced"/>
</dbReference>